<sequence length="172" mass="19264">MPISLGEALAYNYFAGYLNLVLSSVADRISSSKYGQSTTNKKLFILIPANGEMSGKLQDVDKSIRQVGTLAPLMIDRAGFKRKYPNNVYGSVHNEKEVTFVADMPANLLTLRDMTEDFELTGFTEQDKLHEVQKYAAFLKKILERQSHLAGTYEIVVYNGDAAMMDAVQHFL</sequence>
<name>A0ABM1EZ35_PRICU</name>
<evidence type="ECO:0000259" key="1">
    <source>
        <dbReference type="Pfam" id="PF15009"/>
    </source>
</evidence>
<dbReference type="Gene3D" id="3.40.50.12100">
    <property type="entry name" value="Stimulator of interferon genes protein"/>
    <property type="match status" value="1"/>
</dbReference>
<keyword evidence="2" id="KW-1185">Reference proteome</keyword>
<dbReference type="InterPro" id="IPR029158">
    <property type="entry name" value="STING"/>
</dbReference>
<feature type="domain" description="STING ligand-binding" evidence="1">
    <location>
        <begin position="6"/>
        <end position="163"/>
    </location>
</feature>
<dbReference type="RefSeq" id="XP_014677456.1">
    <property type="nucleotide sequence ID" value="XM_014821970.1"/>
</dbReference>
<gene>
    <name evidence="3" type="primary">LOC106817307</name>
</gene>
<dbReference type="Pfam" id="PF15009">
    <property type="entry name" value="STING_LBD"/>
    <property type="match status" value="1"/>
</dbReference>
<dbReference type="InterPro" id="IPR055432">
    <property type="entry name" value="STING_LBD"/>
</dbReference>
<organism evidence="2 3">
    <name type="scientific">Priapulus caudatus</name>
    <name type="common">Priapulid worm</name>
    <dbReference type="NCBI Taxonomy" id="37621"/>
    <lineage>
        <taxon>Eukaryota</taxon>
        <taxon>Metazoa</taxon>
        <taxon>Ecdysozoa</taxon>
        <taxon>Scalidophora</taxon>
        <taxon>Priapulida</taxon>
        <taxon>Priapulimorpha</taxon>
        <taxon>Priapulimorphida</taxon>
        <taxon>Priapulidae</taxon>
        <taxon>Priapulus</taxon>
    </lineage>
</organism>
<proteinExistence type="predicted"/>
<dbReference type="PANTHER" id="PTHR34339:SF1">
    <property type="entry name" value="STIMULATOR OF INTERFERON GENES PROTEIN"/>
    <property type="match status" value="1"/>
</dbReference>
<dbReference type="GeneID" id="106817307"/>
<dbReference type="InterPro" id="IPR038623">
    <property type="entry name" value="STING_C_sf"/>
</dbReference>
<protein>
    <submittedName>
        <fullName evidence="3">Stimulator of interferon genes protein-like</fullName>
    </submittedName>
</protein>
<dbReference type="Proteomes" id="UP000695022">
    <property type="component" value="Unplaced"/>
</dbReference>
<accession>A0ABM1EZ35</accession>
<dbReference type="Gene3D" id="1.20.5.5200">
    <property type="match status" value="1"/>
</dbReference>
<evidence type="ECO:0000313" key="3">
    <source>
        <dbReference type="RefSeq" id="XP_014677456.1"/>
    </source>
</evidence>
<reference evidence="3" key="1">
    <citation type="submission" date="2025-08" db="UniProtKB">
        <authorList>
            <consortium name="RefSeq"/>
        </authorList>
    </citation>
    <scope>IDENTIFICATION</scope>
</reference>
<evidence type="ECO:0000313" key="2">
    <source>
        <dbReference type="Proteomes" id="UP000695022"/>
    </source>
</evidence>
<dbReference type="PANTHER" id="PTHR34339">
    <property type="entry name" value="STIMULATOR OF INTERFERON GENES PROTEIN"/>
    <property type="match status" value="1"/>
</dbReference>